<accession>A0A9D8PPE7</accession>
<sequence>MRIAITSKGDSLESGLDPRFGRCQYFIIVDSDDLQNFKALSNDAVSSGGGAGIKAAQTVINEGVEAVISGNFGPNAFDALYSGGVKLYTADVATVKDAVDALGSGKARLLESASAAAHAGLREI</sequence>
<dbReference type="SUPFAM" id="SSF53146">
    <property type="entry name" value="Nitrogenase accessory factor-like"/>
    <property type="match status" value="1"/>
</dbReference>
<dbReference type="AlphaFoldDB" id="A0A9D8PPE7"/>
<comment type="caution">
    <text evidence="2">The sequence shown here is derived from an EMBL/GenBank/DDBJ whole genome shotgun (WGS) entry which is preliminary data.</text>
</comment>
<reference evidence="2" key="1">
    <citation type="journal article" date="2021" name="Environ. Microbiol.">
        <title>Genomic characterization of three novel Desulfobacterota classes expand the metabolic and phylogenetic diversity of the phylum.</title>
        <authorList>
            <person name="Murphy C.L."/>
            <person name="Biggerstaff J."/>
            <person name="Eichhorn A."/>
            <person name="Ewing E."/>
            <person name="Shahan R."/>
            <person name="Soriano D."/>
            <person name="Stewart S."/>
            <person name="VanMol K."/>
            <person name="Walker R."/>
            <person name="Walters P."/>
            <person name="Elshahed M.S."/>
            <person name="Youssef N.H."/>
        </authorList>
    </citation>
    <scope>NUCLEOTIDE SEQUENCE</scope>
    <source>
        <strain evidence="2">Zod_Metabat.24</strain>
    </source>
</reference>
<dbReference type="PANTHER" id="PTHR42983:SF1">
    <property type="entry name" value="IRON-MOLYBDENUM PROTEIN"/>
    <property type="match status" value="1"/>
</dbReference>
<name>A0A9D8PPE7_9DELT</name>
<dbReference type="InterPro" id="IPR003731">
    <property type="entry name" value="Di-Nase_FeMo-co_biosynth"/>
</dbReference>
<reference evidence="2" key="2">
    <citation type="submission" date="2021-01" db="EMBL/GenBank/DDBJ databases">
        <authorList>
            <person name="Hahn C.R."/>
            <person name="Youssef N.H."/>
            <person name="Elshahed M."/>
        </authorList>
    </citation>
    <scope>NUCLEOTIDE SEQUENCE</scope>
    <source>
        <strain evidence="2">Zod_Metabat.24</strain>
    </source>
</reference>
<evidence type="ECO:0000313" key="3">
    <source>
        <dbReference type="Proteomes" id="UP000809273"/>
    </source>
</evidence>
<gene>
    <name evidence="2" type="ORF">JW984_09390</name>
</gene>
<evidence type="ECO:0000313" key="2">
    <source>
        <dbReference type="EMBL" id="MBN1573393.1"/>
    </source>
</evidence>
<dbReference type="Gene3D" id="3.30.420.130">
    <property type="entry name" value="Dinitrogenase iron-molybdenum cofactor biosynthesis domain"/>
    <property type="match status" value="1"/>
</dbReference>
<dbReference type="InterPro" id="IPR033913">
    <property type="entry name" value="MTH1175_dom"/>
</dbReference>
<evidence type="ECO:0000259" key="1">
    <source>
        <dbReference type="Pfam" id="PF02579"/>
    </source>
</evidence>
<proteinExistence type="predicted"/>
<protein>
    <submittedName>
        <fullName evidence="2">NifB/NifX family molybdenum-iron cluster-binding protein</fullName>
    </submittedName>
</protein>
<dbReference type="PANTHER" id="PTHR42983">
    <property type="entry name" value="DINITROGENASE IRON-MOLYBDENUM COFACTOR PROTEIN-RELATED"/>
    <property type="match status" value="1"/>
</dbReference>
<dbReference type="EMBL" id="JAFGIX010000047">
    <property type="protein sequence ID" value="MBN1573393.1"/>
    <property type="molecule type" value="Genomic_DNA"/>
</dbReference>
<dbReference type="CDD" id="cd00851">
    <property type="entry name" value="MTH1175"/>
    <property type="match status" value="1"/>
</dbReference>
<dbReference type="Pfam" id="PF02579">
    <property type="entry name" value="Nitro_FeMo-Co"/>
    <property type="match status" value="1"/>
</dbReference>
<dbReference type="InterPro" id="IPR036105">
    <property type="entry name" value="DiNase_FeMo-co_biosyn_sf"/>
</dbReference>
<organism evidence="2 3">
    <name type="scientific">Candidatus Zymogenus saltonus</name>
    <dbReference type="NCBI Taxonomy" id="2844893"/>
    <lineage>
        <taxon>Bacteria</taxon>
        <taxon>Deltaproteobacteria</taxon>
        <taxon>Candidatus Zymogenia</taxon>
        <taxon>Candidatus Zymogeniales</taxon>
        <taxon>Candidatus Zymogenaceae</taxon>
        <taxon>Candidatus Zymogenus</taxon>
    </lineage>
</organism>
<feature type="domain" description="Dinitrogenase iron-molybdenum cofactor biosynthesis" evidence="1">
    <location>
        <begin position="13"/>
        <end position="102"/>
    </location>
</feature>
<dbReference type="Proteomes" id="UP000809273">
    <property type="component" value="Unassembled WGS sequence"/>
</dbReference>